<accession>A0A4C1WHQ4</accession>
<dbReference type="Proteomes" id="UP000299102">
    <property type="component" value="Unassembled WGS sequence"/>
</dbReference>
<organism evidence="1 2">
    <name type="scientific">Eumeta variegata</name>
    <name type="common">Bagworm moth</name>
    <name type="synonym">Eumeta japonica</name>
    <dbReference type="NCBI Taxonomy" id="151549"/>
    <lineage>
        <taxon>Eukaryota</taxon>
        <taxon>Metazoa</taxon>
        <taxon>Ecdysozoa</taxon>
        <taxon>Arthropoda</taxon>
        <taxon>Hexapoda</taxon>
        <taxon>Insecta</taxon>
        <taxon>Pterygota</taxon>
        <taxon>Neoptera</taxon>
        <taxon>Endopterygota</taxon>
        <taxon>Lepidoptera</taxon>
        <taxon>Glossata</taxon>
        <taxon>Ditrysia</taxon>
        <taxon>Tineoidea</taxon>
        <taxon>Psychidae</taxon>
        <taxon>Oiketicinae</taxon>
        <taxon>Eumeta</taxon>
    </lineage>
</organism>
<evidence type="ECO:0000313" key="2">
    <source>
        <dbReference type="Proteomes" id="UP000299102"/>
    </source>
</evidence>
<protein>
    <submittedName>
        <fullName evidence="1">Uncharacterized protein</fullName>
    </submittedName>
</protein>
<comment type="caution">
    <text evidence="1">The sequence shown here is derived from an EMBL/GenBank/DDBJ whole genome shotgun (WGS) entry which is preliminary data.</text>
</comment>
<name>A0A4C1WHQ4_EUMVA</name>
<reference evidence="1 2" key="1">
    <citation type="journal article" date="2019" name="Commun. Biol.">
        <title>The bagworm genome reveals a unique fibroin gene that provides high tensile strength.</title>
        <authorList>
            <person name="Kono N."/>
            <person name="Nakamura H."/>
            <person name="Ohtoshi R."/>
            <person name="Tomita M."/>
            <person name="Numata K."/>
            <person name="Arakawa K."/>
        </authorList>
    </citation>
    <scope>NUCLEOTIDE SEQUENCE [LARGE SCALE GENOMIC DNA]</scope>
</reference>
<sequence length="70" mass="7715">MVKLGERGSLSGFLGAIRPLSIPVDHEHFGALCHLALTVTAPLAVSQSRRCSWPVYVYNYVFKAVEEVLN</sequence>
<evidence type="ECO:0000313" key="1">
    <source>
        <dbReference type="EMBL" id="GBP50052.1"/>
    </source>
</evidence>
<dbReference type="AlphaFoldDB" id="A0A4C1WHQ4"/>
<keyword evidence="2" id="KW-1185">Reference proteome</keyword>
<proteinExistence type="predicted"/>
<dbReference type="EMBL" id="BGZK01000557">
    <property type="protein sequence ID" value="GBP50052.1"/>
    <property type="molecule type" value="Genomic_DNA"/>
</dbReference>
<gene>
    <name evidence="1" type="ORF">EVAR_39629_1</name>
</gene>